<feature type="transmembrane region" description="Helical" evidence="1">
    <location>
        <begin position="71"/>
        <end position="90"/>
    </location>
</feature>
<dbReference type="RefSeq" id="WP_315731963.1">
    <property type="nucleotide sequence ID" value="NZ_JAVYII010000002.1"/>
</dbReference>
<feature type="transmembrane region" description="Helical" evidence="1">
    <location>
        <begin position="110"/>
        <end position="131"/>
    </location>
</feature>
<evidence type="ECO:0000256" key="1">
    <source>
        <dbReference type="SAM" id="Phobius"/>
    </source>
</evidence>
<organism evidence="2 3">
    <name type="scientific">Nocardioides imazamoxiresistens</name>
    <dbReference type="NCBI Taxonomy" id="3231893"/>
    <lineage>
        <taxon>Bacteria</taxon>
        <taxon>Bacillati</taxon>
        <taxon>Actinomycetota</taxon>
        <taxon>Actinomycetes</taxon>
        <taxon>Propionibacteriales</taxon>
        <taxon>Nocardioidaceae</taxon>
        <taxon>Nocardioides</taxon>
    </lineage>
</organism>
<name>A0ABU3PTH3_9ACTN</name>
<feature type="transmembrane region" description="Helical" evidence="1">
    <location>
        <begin position="39"/>
        <end position="59"/>
    </location>
</feature>
<proteinExistence type="predicted"/>
<evidence type="ECO:0000313" key="3">
    <source>
        <dbReference type="Proteomes" id="UP001268542"/>
    </source>
</evidence>
<gene>
    <name evidence="2" type="ORF">RDV89_05635</name>
</gene>
<keyword evidence="1" id="KW-0472">Membrane</keyword>
<keyword evidence="1" id="KW-0812">Transmembrane</keyword>
<evidence type="ECO:0008006" key="4">
    <source>
        <dbReference type="Google" id="ProtNLM"/>
    </source>
</evidence>
<evidence type="ECO:0000313" key="2">
    <source>
        <dbReference type="EMBL" id="MDT9592539.1"/>
    </source>
</evidence>
<reference evidence="2 3" key="1">
    <citation type="submission" date="2023-08" db="EMBL/GenBank/DDBJ databases">
        <title>Nocardioides seae sp. nov., a bacterium isolated from a soil.</title>
        <authorList>
            <person name="Wang X."/>
        </authorList>
    </citation>
    <scope>NUCLEOTIDE SEQUENCE [LARGE SCALE GENOMIC DNA]</scope>
    <source>
        <strain evidence="2 3">YZH12</strain>
    </source>
</reference>
<comment type="caution">
    <text evidence="2">The sequence shown here is derived from an EMBL/GenBank/DDBJ whole genome shotgun (WGS) entry which is preliminary data.</text>
</comment>
<keyword evidence="3" id="KW-1185">Reference proteome</keyword>
<accession>A0ABU3PTH3</accession>
<protein>
    <recommendedName>
        <fullName evidence="4">Signal transduction histidine kinase subgroup 3 dimerisation and phosphoacceptor domain-containing protein</fullName>
    </recommendedName>
</protein>
<keyword evidence="1" id="KW-1133">Transmembrane helix</keyword>
<feature type="transmembrane region" description="Helical" evidence="1">
    <location>
        <begin position="177"/>
        <end position="202"/>
    </location>
</feature>
<dbReference type="Proteomes" id="UP001268542">
    <property type="component" value="Unassembled WGS sequence"/>
</dbReference>
<feature type="transmembrane region" description="Helical" evidence="1">
    <location>
        <begin position="143"/>
        <end position="165"/>
    </location>
</feature>
<sequence>MPNAPRWVIRGSMLAVLVTLAVQVGSAVDAPRAPSPDEIAALALEITAPVAVLPALAAMLRLRLLADLRTVARLTCLALAACAGMLLARLGGPVPLLGRGHLDGWFVDLLLTSTLVVAAVGAGAASIAALREAPPREDGVDRLARSGGTVALVGGLVALCAAHLLGWPSPSSNADAVAVVATALVAMVLLTAAALADVALVLRERHRRAEALRVHVAELEGAALEQRRHRHELSNAVAAIAMASNLIHRTPDLDPDVRYRLEEMVEREAEHLTEMIAPHRQRAHAPTSAEVVDLDHTLAPVVLARAEEGREIDWVPSGLRVVGAPTDIATAVAAVIDEALASAPRTRLSIRVCQVDDTVRVAICSGAPRLWARGTTRHRTLGSGVERARRLLDAHGACLTLERGATGPTVTIGLRAPGRDQVAGATR</sequence>
<dbReference type="EMBL" id="JAVYII010000002">
    <property type="protein sequence ID" value="MDT9592539.1"/>
    <property type="molecule type" value="Genomic_DNA"/>
</dbReference>